<organism evidence="1 2">
    <name type="scientific">Candidatus Electrothrix marina</name>
    <dbReference type="NCBI Taxonomy" id="1859130"/>
    <lineage>
        <taxon>Bacteria</taxon>
        <taxon>Pseudomonadati</taxon>
        <taxon>Thermodesulfobacteriota</taxon>
        <taxon>Desulfobulbia</taxon>
        <taxon>Desulfobulbales</taxon>
        <taxon>Desulfobulbaceae</taxon>
        <taxon>Candidatus Electrothrix</taxon>
    </lineage>
</organism>
<dbReference type="EMBL" id="MTKQ01000045">
    <property type="protein sequence ID" value="RWX48900.1"/>
    <property type="molecule type" value="Genomic_DNA"/>
</dbReference>
<gene>
    <name evidence="1" type="ORF">VT99_10455</name>
</gene>
<reference evidence="1 2" key="1">
    <citation type="submission" date="2017-01" db="EMBL/GenBank/DDBJ databases">
        <title>The cable genome- insights into the physiology and evolution of filamentous bacteria capable of sulfide oxidation via long distance electron transfer.</title>
        <authorList>
            <person name="Schreiber L."/>
            <person name="Bjerg J.T."/>
            <person name="Boggild A."/>
            <person name="Van De Vossenberg J."/>
            <person name="Meysman F."/>
            <person name="Nielsen L.P."/>
            <person name="Schramm A."/>
            <person name="Kjeldsen K.U."/>
        </authorList>
    </citation>
    <scope>NUCLEOTIDE SEQUENCE [LARGE SCALE GENOMIC DNA]</scope>
    <source>
        <strain evidence="1">A2</strain>
    </source>
</reference>
<proteinExistence type="predicted"/>
<accession>A0A3S3RBL6</accession>
<sequence length="278" mass="32901">MSAKRRVFITVKTYPTLSAKYDELVCTAGILDDGSWVRIFPLPFRKLAYDQWYSKYQWIEFELERNTEDVRPETYRVVNRETIRAIGDPVGTKKYWQERKDVIFQRNKIYRSVSELINLAHANELSLAVFKPQKILGFDIEETERDWSKDKLALLQAKGRQLSLFKTQDELKKEFSVVRKLPYKFFYKFADQDGKESRLMIEDWEIGVLYWNCLKRAGGDEQDAIAKVKEKYFDLFSKLDIHLFLGTTKQYHGWAKNPFVIIGVFYPPYNPQPMLPFG</sequence>
<feature type="non-terminal residue" evidence="1">
    <location>
        <position position="278"/>
    </location>
</feature>
<protein>
    <submittedName>
        <fullName evidence="1">Uncharacterized protein</fullName>
    </submittedName>
</protein>
<dbReference type="Proteomes" id="UP000286862">
    <property type="component" value="Unassembled WGS sequence"/>
</dbReference>
<comment type="caution">
    <text evidence="1">The sequence shown here is derived from an EMBL/GenBank/DDBJ whole genome shotgun (WGS) entry which is preliminary data.</text>
</comment>
<evidence type="ECO:0000313" key="1">
    <source>
        <dbReference type="EMBL" id="RWX48900.1"/>
    </source>
</evidence>
<dbReference type="AlphaFoldDB" id="A0A3S3RBL6"/>
<evidence type="ECO:0000313" key="2">
    <source>
        <dbReference type="Proteomes" id="UP000286862"/>
    </source>
</evidence>
<name>A0A3S3RBL6_9BACT</name>